<evidence type="ECO:0000259" key="5">
    <source>
        <dbReference type="PROSITE" id="PS50109"/>
    </source>
</evidence>
<comment type="catalytic activity">
    <reaction evidence="1">
        <text>ATP + protein L-histidine = ADP + protein N-phospho-L-histidine.</text>
        <dbReference type="EC" id="2.7.13.3"/>
    </reaction>
</comment>
<accession>A0A090Q1I8</accession>
<name>A0A090Q1I8_9FLAO</name>
<dbReference type="SMART" id="SM00388">
    <property type="entry name" value="HisKA"/>
    <property type="match status" value="1"/>
</dbReference>
<dbReference type="AlphaFoldDB" id="A0A090Q1I8"/>
<dbReference type="SUPFAM" id="SSF47384">
    <property type="entry name" value="Homodimeric domain of signal transducing histidine kinase"/>
    <property type="match status" value="1"/>
</dbReference>
<dbReference type="PANTHER" id="PTHR43547">
    <property type="entry name" value="TWO-COMPONENT HISTIDINE KINASE"/>
    <property type="match status" value="1"/>
</dbReference>
<keyword evidence="4" id="KW-0812">Transmembrane</keyword>
<keyword evidence="7" id="KW-1185">Reference proteome</keyword>
<keyword evidence="6" id="KW-0808">Transferase</keyword>
<evidence type="ECO:0000256" key="1">
    <source>
        <dbReference type="ARBA" id="ARBA00000085"/>
    </source>
</evidence>
<sequence>MLIVLVYKFGLMHLYHMKDRKYRFLLIFISVVILFTLAIQVYWNFKNYKEAERKLIADVQTSLDQSIDDYYTDLAQRNNFGVLMKGSVGEIGLDKFFKRVDSIRNITTALEFSVDDVKIDDLKGITVVSGDNLDSLEIFEERLRKNRFSFDPNTITRESQSVTFSSGETGDDGFEEQVTALTSKIILSFKEDELNVPQLAQNFQENLRKRKINLDFNLMNTSDPSTVVKPDFQYSTQPETELMPASHNVTLYYGNYRGELLKQNLTGILLSALLIVGVISCLFYLVVVIRNQKALHEMKNDLISNITHEFKTPIATAGVALEAIQNFAGSGDPQKTDKYLSMGRDQLAKLNVMVEKILETATLDSKELVLEKNATNLAEVIENVINKYQNRNDKSLSINITNDEIYSRVDAFHIENAINNLVDNAFKYGGDEVQVTLSETVDNAVIEVSDSGTGLSYKDSKNIFDKFYRVSQGNRHDVKGFGIGLFYTKTIIEKHGGTISVAIKPNTKFKIEIPHGTNNY</sequence>
<comment type="caution">
    <text evidence="6">The sequence shown here is derived from an EMBL/GenBank/DDBJ whole genome shotgun (WGS) entry which is preliminary data.</text>
</comment>
<protein>
    <recommendedName>
        <fullName evidence="2">histidine kinase</fullName>
        <ecNumber evidence="2">2.7.13.3</ecNumber>
    </recommendedName>
</protein>
<feature type="transmembrane region" description="Helical" evidence="4">
    <location>
        <begin position="22"/>
        <end position="43"/>
    </location>
</feature>
<dbReference type="SMART" id="SM00387">
    <property type="entry name" value="HATPase_c"/>
    <property type="match status" value="1"/>
</dbReference>
<evidence type="ECO:0000256" key="2">
    <source>
        <dbReference type="ARBA" id="ARBA00012438"/>
    </source>
</evidence>
<dbReference type="Pfam" id="PF00512">
    <property type="entry name" value="HisKA"/>
    <property type="match status" value="1"/>
</dbReference>
<keyword evidence="4" id="KW-0472">Membrane</keyword>
<reference evidence="6" key="1">
    <citation type="journal article" date="2014" name="Genome Announc.">
        <title>Draft Genome Sequences of Marine Flavobacterium Nonlabens Strains NR17, NR24, NR27, NR32, NR33, and Ara13.</title>
        <authorList>
            <person name="Nakanishi M."/>
            <person name="Meirelles P."/>
            <person name="Suzuki R."/>
            <person name="Takatani N."/>
            <person name="Mino S."/>
            <person name="Suda W."/>
            <person name="Oshima K."/>
            <person name="Hattori M."/>
            <person name="Ohkuma M."/>
            <person name="Hosokawa M."/>
            <person name="Miyashita K."/>
            <person name="Thompson F.L."/>
            <person name="Niwa A."/>
            <person name="Sawabe T."/>
            <person name="Sawabe T."/>
        </authorList>
    </citation>
    <scope>NUCLEOTIDE SEQUENCE [LARGE SCALE GENOMIC DNA]</scope>
    <source>
        <strain evidence="6">JCM 19294</strain>
    </source>
</reference>
<dbReference type="GO" id="GO:0000155">
    <property type="term" value="F:phosphorelay sensor kinase activity"/>
    <property type="evidence" value="ECO:0007669"/>
    <property type="project" value="InterPro"/>
</dbReference>
<dbReference type="STRING" id="319236.BST91_10710"/>
<organism evidence="6 7">
    <name type="scientific">Nonlabens tegetincola</name>
    <dbReference type="NCBI Taxonomy" id="323273"/>
    <lineage>
        <taxon>Bacteria</taxon>
        <taxon>Pseudomonadati</taxon>
        <taxon>Bacteroidota</taxon>
        <taxon>Flavobacteriia</taxon>
        <taxon>Flavobacteriales</taxon>
        <taxon>Flavobacteriaceae</taxon>
        <taxon>Nonlabens</taxon>
    </lineage>
</organism>
<evidence type="ECO:0000313" key="6">
    <source>
        <dbReference type="EMBL" id="GAK96042.1"/>
    </source>
</evidence>
<dbReference type="PANTHER" id="PTHR43547:SF2">
    <property type="entry name" value="HYBRID SIGNAL TRANSDUCTION HISTIDINE KINASE C"/>
    <property type="match status" value="1"/>
</dbReference>
<evidence type="ECO:0000256" key="4">
    <source>
        <dbReference type="SAM" id="Phobius"/>
    </source>
</evidence>
<dbReference type="EC" id="2.7.13.3" evidence="2"/>
<keyword evidence="3" id="KW-0597">Phosphoprotein</keyword>
<dbReference type="EMBL" id="BBML01000001">
    <property type="protein sequence ID" value="GAK96042.1"/>
    <property type="molecule type" value="Genomic_DNA"/>
</dbReference>
<evidence type="ECO:0000313" key="7">
    <source>
        <dbReference type="Proteomes" id="UP000029221"/>
    </source>
</evidence>
<gene>
    <name evidence="6" type="ORF">JCM19294_2824</name>
</gene>
<dbReference type="Gene3D" id="3.30.565.10">
    <property type="entry name" value="Histidine kinase-like ATPase, C-terminal domain"/>
    <property type="match status" value="1"/>
</dbReference>
<dbReference type="Gene3D" id="1.10.287.130">
    <property type="match status" value="1"/>
</dbReference>
<proteinExistence type="predicted"/>
<evidence type="ECO:0000256" key="3">
    <source>
        <dbReference type="ARBA" id="ARBA00022553"/>
    </source>
</evidence>
<dbReference type="InterPro" id="IPR003594">
    <property type="entry name" value="HATPase_dom"/>
</dbReference>
<feature type="transmembrane region" description="Helical" evidence="4">
    <location>
        <begin position="265"/>
        <end position="289"/>
    </location>
</feature>
<keyword evidence="4" id="KW-1133">Transmembrane helix</keyword>
<dbReference type="Pfam" id="PF02518">
    <property type="entry name" value="HATPase_c"/>
    <property type="match status" value="1"/>
</dbReference>
<feature type="domain" description="Histidine kinase" evidence="5">
    <location>
        <begin position="305"/>
        <end position="517"/>
    </location>
</feature>
<dbReference type="InterPro" id="IPR004358">
    <property type="entry name" value="Sig_transdc_His_kin-like_C"/>
</dbReference>
<dbReference type="InterPro" id="IPR005467">
    <property type="entry name" value="His_kinase_dom"/>
</dbReference>
<dbReference type="CDD" id="cd00082">
    <property type="entry name" value="HisKA"/>
    <property type="match status" value="1"/>
</dbReference>
<dbReference type="InterPro" id="IPR036890">
    <property type="entry name" value="HATPase_C_sf"/>
</dbReference>
<dbReference type="PROSITE" id="PS50109">
    <property type="entry name" value="HIS_KIN"/>
    <property type="match status" value="1"/>
</dbReference>
<dbReference type="eggNOG" id="COG2205">
    <property type="taxonomic scope" value="Bacteria"/>
</dbReference>
<dbReference type="InterPro" id="IPR036097">
    <property type="entry name" value="HisK_dim/P_sf"/>
</dbReference>
<dbReference type="PRINTS" id="PR00344">
    <property type="entry name" value="BCTRLSENSOR"/>
</dbReference>
<keyword evidence="6" id="KW-0418">Kinase</keyword>
<dbReference type="SUPFAM" id="SSF55874">
    <property type="entry name" value="ATPase domain of HSP90 chaperone/DNA topoisomerase II/histidine kinase"/>
    <property type="match status" value="1"/>
</dbReference>
<dbReference type="Proteomes" id="UP000029221">
    <property type="component" value="Unassembled WGS sequence"/>
</dbReference>
<dbReference type="InterPro" id="IPR003661">
    <property type="entry name" value="HisK_dim/P_dom"/>
</dbReference>